<feature type="transmembrane region" description="Helical" evidence="1">
    <location>
        <begin position="204"/>
        <end position="224"/>
    </location>
</feature>
<dbReference type="RefSeq" id="WP_344017530.1">
    <property type="nucleotide sequence ID" value="NZ_BAAAJK010000001.1"/>
</dbReference>
<name>A0ABN1XLY7_9PSEU</name>
<keyword evidence="1" id="KW-0812">Transmembrane</keyword>
<dbReference type="Proteomes" id="UP001501414">
    <property type="component" value="Unassembled WGS sequence"/>
</dbReference>
<dbReference type="EMBL" id="BAAAJK010000001">
    <property type="protein sequence ID" value="GAA1379166.1"/>
    <property type="molecule type" value="Genomic_DNA"/>
</dbReference>
<proteinExistence type="predicted"/>
<sequence>MIPTAAPVRSTGTPDPQRLRGHALTGLYALLLAALVGRVAFTAWEPPFDGTVRYDDIRPIAGAYWPVNLYLGGPAYLVSFVAIAVLTVFLARGRTGPLTLAGAASIGLGGTLFALVITAEALPFGYAATVLPEPAGRALFDVLNAHLGVLVPAIVGGMAAVALGVLLVLVAGALSGALPRWFVAVGVGYLVLFAALPPDLPRPVAIGLYLAEVLISAVLGGFGLRAARGTPAGAS</sequence>
<evidence type="ECO:0008006" key="4">
    <source>
        <dbReference type="Google" id="ProtNLM"/>
    </source>
</evidence>
<keyword evidence="3" id="KW-1185">Reference proteome</keyword>
<feature type="transmembrane region" description="Helical" evidence="1">
    <location>
        <begin position="147"/>
        <end position="174"/>
    </location>
</feature>
<evidence type="ECO:0000313" key="3">
    <source>
        <dbReference type="Proteomes" id="UP001501414"/>
    </source>
</evidence>
<accession>A0ABN1XLY7</accession>
<evidence type="ECO:0000313" key="2">
    <source>
        <dbReference type="EMBL" id="GAA1379166.1"/>
    </source>
</evidence>
<feature type="transmembrane region" description="Helical" evidence="1">
    <location>
        <begin position="69"/>
        <end position="91"/>
    </location>
</feature>
<keyword evidence="1" id="KW-0472">Membrane</keyword>
<evidence type="ECO:0000256" key="1">
    <source>
        <dbReference type="SAM" id="Phobius"/>
    </source>
</evidence>
<feature type="transmembrane region" description="Helical" evidence="1">
    <location>
        <begin position="181"/>
        <end position="198"/>
    </location>
</feature>
<gene>
    <name evidence="2" type="ORF">GCM10009613_01420</name>
</gene>
<reference evidence="2 3" key="1">
    <citation type="journal article" date="2019" name="Int. J. Syst. Evol. Microbiol.">
        <title>The Global Catalogue of Microorganisms (GCM) 10K type strain sequencing project: providing services to taxonomists for standard genome sequencing and annotation.</title>
        <authorList>
            <consortium name="The Broad Institute Genomics Platform"/>
            <consortium name="The Broad Institute Genome Sequencing Center for Infectious Disease"/>
            <person name="Wu L."/>
            <person name="Ma J."/>
        </authorList>
    </citation>
    <scope>NUCLEOTIDE SEQUENCE [LARGE SCALE GENOMIC DNA]</scope>
    <source>
        <strain evidence="2 3">JCM 11896</strain>
    </source>
</reference>
<comment type="caution">
    <text evidence="2">The sequence shown here is derived from an EMBL/GenBank/DDBJ whole genome shotgun (WGS) entry which is preliminary data.</text>
</comment>
<protein>
    <recommendedName>
        <fullName evidence="4">DUF4386 family protein</fullName>
    </recommendedName>
</protein>
<feature type="transmembrane region" description="Helical" evidence="1">
    <location>
        <begin position="103"/>
        <end position="127"/>
    </location>
</feature>
<feature type="transmembrane region" description="Helical" evidence="1">
    <location>
        <begin position="21"/>
        <end position="41"/>
    </location>
</feature>
<keyword evidence="1" id="KW-1133">Transmembrane helix</keyword>
<organism evidence="2 3">
    <name type="scientific">Pseudonocardia kongjuensis</name>
    <dbReference type="NCBI Taxonomy" id="102227"/>
    <lineage>
        <taxon>Bacteria</taxon>
        <taxon>Bacillati</taxon>
        <taxon>Actinomycetota</taxon>
        <taxon>Actinomycetes</taxon>
        <taxon>Pseudonocardiales</taxon>
        <taxon>Pseudonocardiaceae</taxon>
        <taxon>Pseudonocardia</taxon>
    </lineage>
</organism>